<dbReference type="GO" id="GO:0016020">
    <property type="term" value="C:membrane"/>
    <property type="evidence" value="ECO:0007669"/>
    <property type="project" value="UniProtKB-SubCell"/>
</dbReference>
<evidence type="ECO:0000313" key="8">
    <source>
        <dbReference type="EMBL" id="EAP74674.1"/>
    </source>
</evidence>
<keyword evidence="5 6" id="KW-0472">Membrane</keyword>
<dbReference type="InterPro" id="IPR050638">
    <property type="entry name" value="AA-Vitamin_Transporters"/>
</dbReference>
<proteinExistence type="inferred from homology"/>
<evidence type="ECO:0000256" key="5">
    <source>
        <dbReference type="ARBA" id="ARBA00023136"/>
    </source>
</evidence>
<sequence length="101" mass="10724">MGASALLCLPFMFAFETREVQWTGPMIGALAWSVLALSIGAISLLFMLIRHGAATKVTSLLYLTPPTTAVMAWALFGERFPPLAALGMVIAACGVALVIRK</sequence>
<accession>A0AB33VL19</accession>
<feature type="transmembrane region" description="Helical" evidence="6">
    <location>
        <begin position="30"/>
        <end position="48"/>
    </location>
</feature>
<evidence type="ECO:0000256" key="6">
    <source>
        <dbReference type="SAM" id="Phobius"/>
    </source>
</evidence>
<reference evidence="8 9" key="1">
    <citation type="journal article" date="2006" name="Mol. Plant Microbe Interact.">
        <title>Identification of open reading frames unique to a select agent: Ralstonia solanacearum race 3 biovar 2.</title>
        <authorList>
            <person name="Gabriel D.W."/>
            <person name="Allen C."/>
            <person name="Schell M."/>
            <person name="Denny T.P."/>
            <person name="Greenberg J.T."/>
            <person name="Duan Y.P."/>
            <person name="Flores-Cruz Z."/>
            <person name="Huang Q."/>
            <person name="Clifford J.M."/>
            <person name="Presting G."/>
            <person name="Gonzalez E.T."/>
            <person name="Reddy J."/>
            <person name="Elphinstone J."/>
            <person name="Swanson J."/>
            <person name="Yao J."/>
            <person name="Mulholland V."/>
            <person name="Liu L."/>
            <person name="Farmerie W."/>
            <person name="Patnaikuni M."/>
            <person name="Balogh B."/>
            <person name="Norman D."/>
            <person name="Alvarez A."/>
            <person name="Castillo J.A."/>
            <person name="Jones J."/>
            <person name="Saddler G."/>
            <person name="Walunas T."/>
            <person name="Zhukov A."/>
            <person name="Mikhailova N."/>
        </authorList>
    </citation>
    <scope>NUCLEOTIDE SEQUENCE [LARGE SCALE GENOMIC DNA]</scope>
    <source>
        <strain evidence="8 9">UW551</strain>
    </source>
</reference>
<dbReference type="PANTHER" id="PTHR32322:SF2">
    <property type="entry name" value="EAMA DOMAIN-CONTAINING PROTEIN"/>
    <property type="match status" value="1"/>
</dbReference>
<dbReference type="Proteomes" id="UP000005933">
    <property type="component" value="Unassembled WGS sequence"/>
</dbReference>
<evidence type="ECO:0000256" key="2">
    <source>
        <dbReference type="ARBA" id="ARBA00007362"/>
    </source>
</evidence>
<feature type="transmembrane region" description="Helical" evidence="6">
    <location>
        <begin position="60"/>
        <end position="76"/>
    </location>
</feature>
<dbReference type="InterPro" id="IPR000620">
    <property type="entry name" value="EamA_dom"/>
</dbReference>
<gene>
    <name evidence="8" type="ORF">RRSL_04532</name>
</gene>
<evidence type="ECO:0000259" key="7">
    <source>
        <dbReference type="Pfam" id="PF00892"/>
    </source>
</evidence>
<comment type="subcellular location">
    <subcellularLocation>
        <location evidence="1">Membrane</location>
        <topology evidence="1">Multi-pass membrane protein</topology>
    </subcellularLocation>
</comment>
<dbReference type="AlphaFoldDB" id="A0AB33VL19"/>
<feature type="transmembrane region" description="Helical" evidence="6">
    <location>
        <begin position="82"/>
        <end position="99"/>
    </location>
</feature>
<dbReference type="PANTHER" id="PTHR32322">
    <property type="entry name" value="INNER MEMBRANE TRANSPORTER"/>
    <property type="match status" value="1"/>
</dbReference>
<name>A0AB33VL19_RALSU</name>
<evidence type="ECO:0000313" key="9">
    <source>
        <dbReference type="Proteomes" id="UP000005933"/>
    </source>
</evidence>
<comment type="similarity">
    <text evidence="2">Belongs to the EamA transporter family.</text>
</comment>
<dbReference type="InterPro" id="IPR037185">
    <property type="entry name" value="EmrE-like"/>
</dbReference>
<evidence type="ECO:0000256" key="1">
    <source>
        <dbReference type="ARBA" id="ARBA00004141"/>
    </source>
</evidence>
<evidence type="ECO:0000256" key="4">
    <source>
        <dbReference type="ARBA" id="ARBA00022989"/>
    </source>
</evidence>
<dbReference type="Pfam" id="PF00892">
    <property type="entry name" value="EamA"/>
    <property type="match status" value="1"/>
</dbReference>
<protein>
    <submittedName>
        <fullName evidence="8">Transporter, drug/metabolite exporter family</fullName>
    </submittedName>
</protein>
<evidence type="ECO:0000256" key="3">
    <source>
        <dbReference type="ARBA" id="ARBA00022692"/>
    </source>
</evidence>
<dbReference type="SUPFAM" id="SSF103481">
    <property type="entry name" value="Multidrug resistance efflux transporter EmrE"/>
    <property type="match status" value="1"/>
</dbReference>
<keyword evidence="3 6" id="KW-0812">Transmembrane</keyword>
<feature type="domain" description="EamA" evidence="7">
    <location>
        <begin position="3"/>
        <end position="99"/>
    </location>
</feature>
<organism evidence="8 9">
    <name type="scientific">Ralstonia solanacearum (strain UW551)</name>
    <dbReference type="NCBI Taxonomy" id="342110"/>
    <lineage>
        <taxon>Bacteria</taxon>
        <taxon>Pseudomonadati</taxon>
        <taxon>Pseudomonadota</taxon>
        <taxon>Betaproteobacteria</taxon>
        <taxon>Burkholderiales</taxon>
        <taxon>Burkholderiaceae</taxon>
        <taxon>Ralstonia</taxon>
        <taxon>Ralstonia solanacearum species complex</taxon>
    </lineage>
</organism>
<keyword evidence="4 6" id="KW-1133">Transmembrane helix</keyword>
<comment type="caution">
    <text evidence="8">The sequence shown here is derived from an EMBL/GenBank/DDBJ whole genome shotgun (WGS) entry which is preliminary data.</text>
</comment>
<dbReference type="EMBL" id="AAKL01000002">
    <property type="protein sequence ID" value="EAP74674.1"/>
    <property type="molecule type" value="Genomic_DNA"/>
</dbReference>